<dbReference type="Pfam" id="PF04186">
    <property type="entry name" value="FxsA"/>
    <property type="match status" value="1"/>
</dbReference>
<gene>
    <name evidence="3" type="ORF">HYN46_03955</name>
</gene>
<keyword evidence="2" id="KW-0472">Membrane</keyword>
<dbReference type="PANTHER" id="PTHR35335">
    <property type="entry name" value="UPF0716 PROTEIN FXSA"/>
    <property type="match status" value="1"/>
</dbReference>
<dbReference type="NCBIfam" id="NF008528">
    <property type="entry name" value="PRK11463.1-2"/>
    <property type="match status" value="1"/>
</dbReference>
<proteinExistence type="predicted"/>
<feature type="compositionally biased region" description="Basic and acidic residues" evidence="1">
    <location>
        <begin position="173"/>
        <end position="186"/>
    </location>
</feature>
<reference evidence="3 4" key="1">
    <citation type="submission" date="2018-07" db="EMBL/GenBank/DDBJ databases">
        <title>Genome sequencing of Moraxellaceae gen. HYN0046.</title>
        <authorList>
            <person name="Kim M."/>
            <person name="Yi H."/>
        </authorList>
    </citation>
    <scope>NUCLEOTIDE SEQUENCE [LARGE SCALE GENOMIC DNA]</scope>
    <source>
        <strain evidence="3 4">HYN0046</strain>
    </source>
</reference>
<dbReference type="PANTHER" id="PTHR35335:SF1">
    <property type="entry name" value="UPF0716 PROTEIN FXSA"/>
    <property type="match status" value="1"/>
</dbReference>
<evidence type="ECO:0000256" key="1">
    <source>
        <dbReference type="SAM" id="MobiDB-lite"/>
    </source>
</evidence>
<accession>A0A345P476</accession>
<evidence type="ECO:0000256" key="2">
    <source>
        <dbReference type="SAM" id="Phobius"/>
    </source>
</evidence>
<feature type="transmembrane region" description="Helical" evidence="2">
    <location>
        <begin position="89"/>
        <end position="111"/>
    </location>
</feature>
<dbReference type="AlphaFoldDB" id="A0A345P476"/>
<dbReference type="OrthoDB" id="6712592at2"/>
<feature type="transmembrane region" description="Helical" evidence="2">
    <location>
        <begin position="36"/>
        <end position="54"/>
    </location>
</feature>
<dbReference type="InterPro" id="IPR007313">
    <property type="entry name" value="FxsA"/>
</dbReference>
<keyword evidence="2" id="KW-0812">Transmembrane</keyword>
<dbReference type="KEGG" id="mbah:HYN46_03955"/>
<keyword evidence="4" id="KW-1185">Reference proteome</keyword>
<organism evidence="3 4">
    <name type="scientific">Aquirhabdus parva</name>
    <dbReference type="NCBI Taxonomy" id="2283318"/>
    <lineage>
        <taxon>Bacteria</taxon>
        <taxon>Pseudomonadati</taxon>
        <taxon>Pseudomonadota</taxon>
        <taxon>Gammaproteobacteria</taxon>
        <taxon>Moraxellales</taxon>
        <taxon>Moraxellaceae</taxon>
        <taxon>Aquirhabdus</taxon>
    </lineage>
</organism>
<sequence>MTFFRKMRMNKVLLWLLLLPPIEIFLWIWLAHFVSGWWIFLWTVAAFFIGVTLMRTSLASVMPQLRGQQGGANFQLDPSTDLAVALSRALAGLLLAIPGLLSDVFAVILLLPPIQRWVQKTVVQVLARRQQAMMAQMQSQGFGGGVFGESPFGDSPFSSGGFGQPSRGTVVEGEARTVEPATEKPKQIGPASANDE</sequence>
<evidence type="ECO:0000313" key="3">
    <source>
        <dbReference type="EMBL" id="AXI02085.1"/>
    </source>
</evidence>
<dbReference type="GO" id="GO:0016020">
    <property type="term" value="C:membrane"/>
    <property type="evidence" value="ECO:0007669"/>
    <property type="project" value="InterPro"/>
</dbReference>
<name>A0A345P476_9GAMM</name>
<feature type="transmembrane region" description="Helical" evidence="2">
    <location>
        <begin position="12"/>
        <end position="30"/>
    </location>
</feature>
<keyword evidence="2" id="KW-1133">Transmembrane helix</keyword>
<evidence type="ECO:0000313" key="4">
    <source>
        <dbReference type="Proteomes" id="UP000253940"/>
    </source>
</evidence>
<feature type="region of interest" description="Disordered" evidence="1">
    <location>
        <begin position="154"/>
        <end position="196"/>
    </location>
</feature>
<dbReference type="Proteomes" id="UP000253940">
    <property type="component" value="Chromosome"/>
</dbReference>
<dbReference type="EMBL" id="CP031222">
    <property type="protein sequence ID" value="AXI02085.1"/>
    <property type="molecule type" value="Genomic_DNA"/>
</dbReference>
<protein>
    <submittedName>
        <fullName evidence="3">FxsA family protein</fullName>
    </submittedName>
</protein>